<dbReference type="EMBL" id="GGEC01007017">
    <property type="protein sequence ID" value="MBW87500.1"/>
    <property type="molecule type" value="Transcribed_RNA"/>
</dbReference>
<proteinExistence type="predicted"/>
<accession>A0A2P2J208</accession>
<organism evidence="1">
    <name type="scientific">Rhizophora mucronata</name>
    <name type="common">Asiatic mangrove</name>
    <dbReference type="NCBI Taxonomy" id="61149"/>
    <lineage>
        <taxon>Eukaryota</taxon>
        <taxon>Viridiplantae</taxon>
        <taxon>Streptophyta</taxon>
        <taxon>Embryophyta</taxon>
        <taxon>Tracheophyta</taxon>
        <taxon>Spermatophyta</taxon>
        <taxon>Magnoliopsida</taxon>
        <taxon>eudicotyledons</taxon>
        <taxon>Gunneridae</taxon>
        <taxon>Pentapetalae</taxon>
        <taxon>rosids</taxon>
        <taxon>fabids</taxon>
        <taxon>Malpighiales</taxon>
        <taxon>Rhizophoraceae</taxon>
        <taxon>Rhizophora</taxon>
    </lineage>
</organism>
<dbReference type="AlphaFoldDB" id="A0A2P2J208"/>
<evidence type="ECO:0000313" key="1">
    <source>
        <dbReference type="EMBL" id="MBW87500.1"/>
    </source>
</evidence>
<protein>
    <submittedName>
        <fullName evidence="1">Uncharacterized protein</fullName>
    </submittedName>
</protein>
<reference evidence="1" key="1">
    <citation type="submission" date="2018-02" db="EMBL/GenBank/DDBJ databases">
        <title>Rhizophora mucronata_Transcriptome.</title>
        <authorList>
            <person name="Meera S.P."/>
            <person name="Sreeshan A."/>
            <person name="Augustine A."/>
        </authorList>
    </citation>
    <scope>NUCLEOTIDE SEQUENCE</scope>
    <source>
        <tissue evidence="1">Leaf</tissue>
    </source>
</reference>
<name>A0A2P2J208_RHIMU</name>
<sequence>MRPLFLIFSSKEFGKSYLGFDFFFGGSGEWDI</sequence>